<dbReference type="RefSeq" id="WP_111444816.1">
    <property type="nucleotide sequence ID" value="NZ_QKZK01000007.1"/>
</dbReference>
<sequence length="71" mass="7743">MNATAPGVWEKEIASGVRMTCNTNLNMIYVTNDNGSNLRYECPEGIYLSDIEQIENGILRALNAGHKGAQA</sequence>
<organism evidence="1 2">
    <name type="scientific">Breznakibacter xylanolyticus</name>
    <dbReference type="NCBI Taxonomy" id="990"/>
    <lineage>
        <taxon>Bacteria</taxon>
        <taxon>Pseudomonadati</taxon>
        <taxon>Bacteroidota</taxon>
        <taxon>Bacteroidia</taxon>
        <taxon>Marinilabiliales</taxon>
        <taxon>Marinilabiliaceae</taxon>
        <taxon>Breznakibacter</taxon>
    </lineage>
</organism>
<dbReference type="AlphaFoldDB" id="A0A2W7NCG7"/>
<evidence type="ECO:0000313" key="2">
    <source>
        <dbReference type="Proteomes" id="UP000249239"/>
    </source>
</evidence>
<dbReference type="Proteomes" id="UP000249239">
    <property type="component" value="Unassembled WGS sequence"/>
</dbReference>
<keyword evidence="2" id="KW-1185">Reference proteome</keyword>
<comment type="caution">
    <text evidence="1">The sequence shown here is derived from an EMBL/GenBank/DDBJ whole genome shotgun (WGS) entry which is preliminary data.</text>
</comment>
<proteinExistence type="predicted"/>
<gene>
    <name evidence="1" type="ORF">LX69_01107</name>
</gene>
<protein>
    <submittedName>
        <fullName evidence="1">Uncharacterized protein</fullName>
    </submittedName>
</protein>
<dbReference type="EMBL" id="QKZK01000007">
    <property type="protein sequence ID" value="PZX18071.1"/>
    <property type="molecule type" value="Genomic_DNA"/>
</dbReference>
<reference evidence="1 2" key="1">
    <citation type="submission" date="2018-06" db="EMBL/GenBank/DDBJ databases">
        <title>Genomic Encyclopedia of Archaeal and Bacterial Type Strains, Phase II (KMG-II): from individual species to whole genera.</title>
        <authorList>
            <person name="Goeker M."/>
        </authorList>
    </citation>
    <scope>NUCLEOTIDE SEQUENCE [LARGE SCALE GENOMIC DNA]</scope>
    <source>
        <strain evidence="1 2">DSM 6779</strain>
    </source>
</reference>
<accession>A0A2W7NCG7</accession>
<name>A0A2W7NCG7_9BACT</name>
<evidence type="ECO:0000313" key="1">
    <source>
        <dbReference type="EMBL" id="PZX18071.1"/>
    </source>
</evidence>